<keyword evidence="1" id="KW-0812">Transmembrane</keyword>
<dbReference type="EMBL" id="FOJI01000010">
    <property type="protein sequence ID" value="SEW32725.1"/>
    <property type="molecule type" value="Genomic_DNA"/>
</dbReference>
<accession>A0A1I0QXZ4</accession>
<dbReference type="STRING" id="99656.SAMN05421659_11014"/>
<evidence type="ECO:0000313" key="2">
    <source>
        <dbReference type="EMBL" id="SEW32725.1"/>
    </source>
</evidence>
<protein>
    <submittedName>
        <fullName evidence="2">Uncharacterized protein</fullName>
    </submittedName>
</protein>
<keyword evidence="3" id="KW-1185">Reference proteome</keyword>
<keyword evidence="1" id="KW-0472">Membrane</keyword>
<keyword evidence="1" id="KW-1133">Transmembrane helix</keyword>
<evidence type="ECO:0000313" key="3">
    <source>
        <dbReference type="Proteomes" id="UP000199701"/>
    </source>
</evidence>
<sequence length="251" mass="28958">MKYFKKTIIFTLVCIVLIVIIFFLLDNKINPKKNTETTSESFIITDCFPDYSSIIDEYQKFVDQLINEGIESVFDNEIFTTPDTDLSYNWNCMMTETNIWSYRKFPKNREAFGYALEDLNGNGTPELVLLLKDYTVLAVFSTVNGKPKLLDAYWPKHRCAIYNSGLLYTLSSGGSAYWEYAIHQISQDGSKLIAVEQYGSDDDLYKIINGEKYNISELELEEFQKKYPILSDTYASEITENSGIRFVSLFD</sequence>
<feature type="transmembrane region" description="Helical" evidence="1">
    <location>
        <begin position="7"/>
        <end position="25"/>
    </location>
</feature>
<dbReference type="AlphaFoldDB" id="A0A1I0QXZ4"/>
<organism evidence="2 3">
    <name type="scientific">[Clostridium] fimetarium</name>
    <dbReference type="NCBI Taxonomy" id="99656"/>
    <lineage>
        <taxon>Bacteria</taxon>
        <taxon>Bacillati</taxon>
        <taxon>Bacillota</taxon>
        <taxon>Clostridia</taxon>
        <taxon>Lachnospirales</taxon>
        <taxon>Lachnospiraceae</taxon>
    </lineage>
</organism>
<gene>
    <name evidence="2" type="ORF">SAMN05421659_11014</name>
</gene>
<dbReference type="RefSeq" id="WP_092454681.1">
    <property type="nucleotide sequence ID" value="NZ_FOJI01000010.1"/>
</dbReference>
<evidence type="ECO:0000256" key="1">
    <source>
        <dbReference type="SAM" id="Phobius"/>
    </source>
</evidence>
<dbReference type="Proteomes" id="UP000199701">
    <property type="component" value="Unassembled WGS sequence"/>
</dbReference>
<reference evidence="2 3" key="1">
    <citation type="submission" date="2016-10" db="EMBL/GenBank/DDBJ databases">
        <authorList>
            <person name="de Groot N.N."/>
        </authorList>
    </citation>
    <scope>NUCLEOTIDE SEQUENCE [LARGE SCALE GENOMIC DNA]</scope>
    <source>
        <strain evidence="2 3">DSM 9179</strain>
    </source>
</reference>
<proteinExistence type="predicted"/>
<dbReference type="OrthoDB" id="2062901at2"/>
<name>A0A1I0QXZ4_9FIRM</name>